<reference evidence="1 2" key="1">
    <citation type="submission" date="2019-11" db="EMBL/GenBank/DDBJ databases">
        <title>Whole genome sequence of Oryza granulata.</title>
        <authorList>
            <person name="Li W."/>
        </authorList>
    </citation>
    <scope>NUCLEOTIDE SEQUENCE [LARGE SCALE GENOMIC DNA]</scope>
    <source>
        <strain evidence="2">cv. Menghai</strain>
        <tissue evidence="1">Leaf</tissue>
    </source>
</reference>
<dbReference type="Proteomes" id="UP000479710">
    <property type="component" value="Unassembled WGS sequence"/>
</dbReference>
<dbReference type="AlphaFoldDB" id="A0A6G1DTZ8"/>
<name>A0A6G1DTZ8_9ORYZ</name>
<evidence type="ECO:0000313" key="1">
    <source>
        <dbReference type="EMBL" id="KAF0915871.1"/>
    </source>
</evidence>
<gene>
    <name evidence="1" type="ORF">E2562_039298</name>
</gene>
<protein>
    <submittedName>
        <fullName evidence="1">Uncharacterized protein</fullName>
    </submittedName>
</protein>
<comment type="caution">
    <text evidence="1">The sequence shown here is derived from an EMBL/GenBank/DDBJ whole genome shotgun (WGS) entry which is preliminary data.</text>
</comment>
<proteinExistence type="predicted"/>
<organism evidence="1 2">
    <name type="scientific">Oryza meyeriana var. granulata</name>
    <dbReference type="NCBI Taxonomy" id="110450"/>
    <lineage>
        <taxon>Eukaryota</taxon>
        <taxon>Viridiplantae</taxon>
        <taxon>Streptophyta</taxon>
        <taxon>Embryophyta</taxon>
        <taxon>Tracheophyta</taxon>
        <taxon>Spermatophyta</taxon>
        <taxon>Magnoliopsida</taxon>
        <taxon>Liliopsida</taxon>
        <taxon>Poales</taxon>
        <taxon>Poaceae</taxon>
        <taxon>BOP clade</taxon>
        <taxon>Oryzoideae</taxon>
        <taxon>Oryzeae</taxon>
        <taxon>Oryzinae</taxon>
        <taxon>Oryza</taxon>
        <taxon>Oryza meyeriana</taxon>
    </lineage>
</organism>
<dbReference type="EMBL" id="SPHZ02000006">
    <property type="protein sequence ID" value="KAF0915871.1"/>
    <property type="molecule type" value="Genomic_DNA"/>
</dbReference>
<accession>A0A6G1DTZ8</accession>
<evidence type="ECO:0000313" key="2">
    <source>
        <dbReference type="Proteomes" id="UP000479710"/>
    </source>
</evidence>
<keyword evidence="2" id="KW-1185">Reference proteome</keyword>
<sequence length="91" mass="9751">MTMTMIQMTVSTTSNAVATKLDSLVTRPLANGCARYDAAAQDLQATTAGVGTPMAPAKEALFPWWLCLNHHQTLINKPERSPSLSCSSISK</sequence>